<keyword evidence="4 10" id="KW-0645">Protease</keyword>
<evidence type="ECO:0000256" key="7">
    <source>
        <dbReference type="ARBA" id="ARBA00022801"/>
    </source>
</evidence>
<comment type="pathway">
    <text evidence="10">Protein modification; lipoprotein biosynthesis (signal peptide cleavage).</text>
</comment>
<dbReference type="Proteomes" id="UP000001202">
    <property type="component" value="Chromosome"/>
</dbReference>
<comment type="similarity">
    <text evidence="1 10 12">Belongs to the peptidase A8 family.</text>
</comment>
<dbReference type="HAMAP" id="MF_00161">
    <property type="entry name" value="LspA"/>
    <property type="match status" value="1"/>
</dbReference>
<evidence type="ECO:0000256" key="3">
    <source>
        <dbReference type="ARBA" id="ARBA00022519"/>
    </source>
</evidence>
<dbReference type="AlphaFoldDB" id="A0A0H3BJP6"/>
<evidence type="ECO:0000256" key="10">
    <source>
        <dbReference type="HAMAP-Rule" id="MF_00161"/>
    </source>
</evidence>
<dbReference type="PATRIC" id="fig|455434.6.peg.965"/>
<dbReference type="EC" id="3.4.23.36" evidence="10"/>
<dbReference type="GO" id="GO:0006508">
    <property type="term" value="P:proteolysis"/>
    <property type="evidence" value="ECO:0007669"/>
    <property type="project" value="UniProtKB-KW"/>
</dbReference>
<evidence type="ECO:0000256" key="8">
    <source>
        <dbReference type="ARBA" id="ARBA00022989"/>
    </source>
</evidence>
<evidence type="ECO:0000256" key="11">
    <source>
        <dbReference type="RuleBase" id="RU000594"/>
    </source>
</evidence>
<reference evidence="13 14" key="1">
    <citation type="journal article" date="2008" name="BMC Microbiol.">
        <title>Complete genome sequence of Treponema pallidum ssp. pallidum strain SS14 determined with oligonucleotide arrays.</title>
        <authorList>
            <person name="Matejkova P."/>
            <person name="Strouhal M."/>
            <person name="Smajs D."/>
            <person name="Norris S.J."/>
            <person name="Palzkill T."/>
            <person name="Petrosino J.F."/>
            <person name="Sodergren E."/>
            <person name="Norton J.E."/>
            <person name="Singh J."/>
            <person name="Richmond T.A."/>
            <person name="Molla M.N."/>
            <person name="Albert T.J."/>
            <person name="Weinstock G.M."/>
        </authorList>
    </citation>
    <scope>NUCLEOTIDE SEQUENCE [LARGE SCALE GENOMIC DNA]</scope>
    <source>
        <strain evidence="13 14">SS14</strain>
    </source>
</reference>
<feature type="active site" evidence="10">
    <location>
        <position position="161"/>
    </location>
</feature>
<evidence type="ECO:0000256" key="1">
    <source>
        <dbReference type="ARBA" id="ARBA00006139"/>
    </source>
</evidence>
<comment type="catalytic activity">
    <reaction evidence="10 11">
        <text>Release of signal peptides from bacterial membrane prolipoproteins. Hydrolyzes -Xaa-Yaa-Zaa-|-(S,diacylglyceryl)Cys-, in which Xaa is hydrophobic (preferably Leu), and Yaa (Ala or Ser) and Zaa (Gly or Ala) have small, neutral side chains.</text>
        <dbReference type="EC" id="3.4.23.36"/>
    </reaction>
</comment>
<evidence type="ECO:0000256" key="6">
    <source>
        <dbReference type="ARBA" id="ARBA00022750"/>
    </source>
</evidence>
<comment type="function">
    <text evidence="10 11">This protein specifically catalyzes the removal of signal peptides from prolipoproteins.</text>
</comment>
<evidence type="ECO:0000256" key="4">
    <source>
        <dbReference type="ARBA" id="ARBA00022670"/>
    </source>
</evidence>
<keyword evidence="8 10" id="KW-1133">Transmembrane helix</keyword>
<dbReference type="GO" id="GO:0004190">
    <property type="term" value="F:aspartic-type endopeptidase activity"/>
    <property type="evidence" value="ECO:0007669"/>
    <property type="project" value="UniProtKB-UniRule"/>
</dbReference>
<feature type="transmembrane region" description="Helical" evidence="10">
    <location>
        <begin position="85"/>
        <end position="103"/>
    </location>
</feature>
<proteinExistence type="inferred from homology"/>
<accession>A0A0H3BJP6</accession>
<evidence type="ECO:0000256" key="12">
    <source>
        <dbReference type="RuleBase" id="RU004181"/>
    </source>
</evidence>
<dbReference type="UniPathway" id="UPA00665"/>
<dbReference type="PROSITE" id="PS00855">
    <property type="entry name" value="SPASE_II"/>
    <property type="match status" value="1"/>
</dbReference>
<evidence type="ECO:0000313" key="14">
    <source>
        <dbReference type="Proteomes" id="UP000001202"/>
    </source>
</evidence>
<dbReference type="PRINTS" id="PR00781">
    <property type="entry name" value="LIPOSIGPTASE"/>
</dbReference>
<protein>
    <recommendedName>
        <fullName evidence="10">Lipoprotein signal peptidase</fullName>
        <ecNumber evidence="10">3.4.23.36</ecNumber>
    </recommendedName>
    <alternativeName>
        <fullName evidence="10">Prolipoprotein signal peptidase</fullName>
    </alternativeName>
    <alternativeName>
        <fullName evidence="10">Signal peptidase II</fullName>
        <shortName evidence="10">SPase II</shortName>
    </alternativeName>
</protein>
<dbReference type="Pfam" id="PF01252">
    <property type="entry name" value="Peptidase_A8"/>
    <property type="match status" value="1"/>
</dbReference>
<dbReference type="PANTHER" id="PTHR33695:SF1">
    <property type="entry name" value="LIPOPROTEIN SIGNAL PEPTIDASE"/>
    <property type="match status" value="1"/>
</dbReference>
<evidence type="ECO:0000256" key="2">
    <source>
        <dbReference type="ARBA" id="ARBA00022475"/>
    </source>
</evidence>
<name>A0A0H3BJP6_TREPS</name>
<feature type="active site" evidence="10">
    <location>
        <position position="139"/>
    </location>
</feature>
<dbReference type="KEGG" id="tpp:TPASS_0978"/>
<evidence type="ECO:0000256" key="9">
    <source>
        <dbReference type="ARBA" id="ARBA00023136"/>
    </source>
</evidence>
<organism evidence="13 14">
    <name type="scientific">Treponema pallidum subsp. pallidum (strain SS14)</name>
    <dbReference type="NCBI Taxonomy" id="455434"/>
    <lineage>
        <taxon>Bacteria</taxon>
        <taxon>Pseudomonadati</taxon>
        <taxon>Spirochaetota</taxon>
        <taxon>Spirochaetia</taxon>
        <taxon>Spirochaetales</taxon>
        <taxon>Treponemataceae</taxon>
        <taxon>Treponema</taxon>
    </lineage>
</organism>
<feature type="transmembrane region" description="Helical" evidence="10">
    <location>
        <begin position="156"/>
        <end position="176"/>
    </location>
</feature>
<dbReference type="PANTHER" id="PTHR33695">
    <property type="entry name" value="LIPOPROTEIN SIGNAL PEPTIDASE"/>
    <property type="match status" value="1"/>
</dbReference>
<gene>
    <name evidence="13" type="primary">lsp</name>
    <name evidence="10" type="synonym">lspA</name>
    <name evidence="13" type="ordered locus">TPASS_0978</name>
</gene>
<dbReference type="GO" id="GO:0005886">
    <property type="term" value="C:plasma membrane"/>
    <property type="evidence" value="ECO:0007669"/>
    <property type="project" value="UniProtKB-SubCell"/>
</dbReference>
<keyword evidence="2 10" id="KW-1003">Cell membrane</keyword>
<dbReference type="EMBL" id="CP000805">
    <property type="protein sequence ID" value="ACD71394.1"/>
    <property type="molecule type" value="Genomic_DNA"/>
</dbReference>
<comment type="subcellular location">
    <subcellularLocation>
        <location evidence="10">Cell inner membrane</location>
        <topology evidence="10">Multi-pass membrane protein</topology>
    </subcellularLocation>
</comment>
<keyword evidence="6 10" id="KW-0064">Aspartyl protease</keyword>
<keyword evidence="3 10" id="KW-0997">Cell inner membrane</keyword>
<sequence>MIRSRPLRVDTMKLTRIQKEKWIPLFAAGLVVVLDQCAKLLVGAYVPTNTSGVRVLGDFVRIVHVYNVGAAFSIGHQLNQVLRTLVLGIVPLIIMFLIVFSYFRTDAFCPVQRWAVSGIIGGGIGNLIDRFLRPNGVLDFIDVKFFGIFGFERWPAFNIADAVIMTCGLLLIISFIKQEKEISSQPSCNETGGVLRT</sequence>
<dbReference type="NCBIfam" id="TIGR00077">
    <property type="entry name" value="lspA"/>
    <property type="match status" value="1"/>
</dbReference>
<keyword evidence="5 10" id="KW-0812">Transmembrane</keyword>
<comment type="caution">
    <text evidence="10">Lacks conserved residue(s) required for the propagation of feature annotation.</text>
</comment>
<dbReference type="RefSeq" id="WP_012460612.1">
    <property type="nucleotide sequence ID" value="NC_010741.1"/>
</dbReference>
<evidence type="ECO:0000256" key="5">
    <source>
        <dbReference type="ARBA" id="ARBA00022692"/>
    </source>
</evidence>
<dbReference type="InterPro" id="IPR001872">
    <property type="entry name" value="Peptidase_A8"/>
</dbReference>
<keyword evidence="7 10" id="KW-0378">Hydrolase</keyword>
<evidence type="ECO:0000313" key="13">
    <source>
        <dbReference type="EMBL" id="ACD71394.1"/>
    </source>
</evidence>
<keyword evidence="9 10" id="KW-0472">Membrane</keyword>